<evidence type="ECO:0000256" key="9">
    <source>
        <dbReference type="SAM" id="Phobius"/>
    </source>
</evidence>
<evidence type="ECO:0000256" key="7">
    <source>
        <dbReference type="ARBA" id="ARBA00023278"/>
    </source>
</evidence>
<gene>
    <name evidence="10" type="ORF">VNO78_06526</name>
</gene>
<dbReference type="PANTHER" id="PTHR36016">
    <property type="entry name" value="CLAVATA3/ESR (CLE)-RELATED PROTEIN 7"/>
    <property type="match status" value="1"/>
</dbReference>
<keyword evidence="11" id="KW-1185">Reference proteome</keyword>
<proteinExistence type="inferred from homology"/>
<name>A0AAN9SSK9_PSOTE</name>
<evidence type="ECO:0000256" key="3">
    <source>
        <dbReference type="ARBA" id="ARBA00022525"/>
    </source>
</evidence>
<keyword evidence="3" id="KW-0964">Secreted</keyword>
<dbReference type="GO" id="GO:0030154">
    <property type="term" value="P:cell differentiation"/>
    <property type="evidence" value="ECO:0007669"/>
    <property type="project" value="UniProtKB-KW"/>
</dbReference>
<dbReference type="GO" id="GO:0005576">
    <property type="term" value="C:extracellular region"/>
    <property type="evidence" value="ECO:0007669"/>
    <property type="project" value="UniProtKB-SubCell"/>
</dbReference>
<dbReference type="InterPro" id="IPR039617">
    <property type="entry name" value="CLAVATA3-CLE"/>
</dbReference>
<evidence type="ECO:0000256" key="2">
    <source>
        <dbReference type="ARBA" id="ARBA00005416"/>
    </source>
</evidence>
<keyword evidence="7" id="KW-0379">Hydroxylation</keyword>
<comment type="similarity">
    <text evidence="2">Belongs to the CLV3/ESR signal peptide family.</text>
</comment>
<keyword evidence="4" id="KW-0732">Signal</keyword>
<evidence type="ECO:0000256" key="8">
    <source>
        <dbReference type="SAM" id="MobiDB-lite"/>
    </source>
</evidence>
<evidence type="ECO:0000256" key="4">
    <source>
        <dbReference type="ARBA" id="ARBA00022729"/>
    </source>
</evidence>
<comment type="subcellular location">
    <subcellularLocation>
        <location evidence="1">Secreted</location>
        <location evidence="1">Extracellular space</location>
    </subcellularLocation>
</comment>
<keyword evidence="9" id="KW-0472">Membrane</keyword>
<accession>A0AAN9SSK9</accession>
<keyword evidence="9" id="KW-0812">Transmembrane</keyword>
<evidence type="ECO:0000256" key="6">
    <source>
        <dbReference type="ARBA" id="ARBA00023180"/>
    </source>
</evidence>
<keyword evidence="6" id="KW-0325">Glycoprotein</keyword>
<feature type="region of interest" description="Disordered" evidence="8">
    <location>
        <begin position="90"/>
        <end position="113"/>
    </location>
</feature>
<dbReference type="EMBL" id="JAYMYS010000002">
    <property type="protein sequence ID" value="KAK7405311.1"/>
    <property type="molecule type" value="Genomic_DNA"/>
</dbReference>
<comment type="caution">
    <text evidence="10">The sequence shown here is derived from an EMBL/GenBank/DDBJ whole genome shotgun (WGS) entry which is preliminary data.</text>
</comment>
<dbReference type="Proteomes" id="UP001386955">
    <property type="component" value="Unassembled WGS sequence"/>
</dbReference>
<evidence type="ECO:0000256" key="1">
    <source>
        <dbReference type="ARBA" id="ARBA00004239"/>
    </source>
</evidence>
<evidence type="ECO:0000313" key="11">
    <source>
        <dbReference type="Proteomes" id="UP001386955"/>
    </source>
</evidence>
<sequence>MRGLTGRDDVSARKTLSLQLKLLVCDKTVASSMKPRQFVMFLLIVLTLTVVNSEARLVPGQFSAIGKMINSKFSLREVINNVRSGKWHGKRSMLAGGGRLQRVSPAGPDPDHH</sequence>
<evidence type="ECO:0000313" key="10">
    <source>
        <dbReference type="EMBL" id="KAK7405311.1"/>
    </source>
</evidence>
<protein>
    <submittedName>
        <fullName evidence="10">Uncharacterized protein</fullName>
    </submittedName>
</protein>
<dbReference type="AlphaFoldDB" id="A0AAN9SSK9"/>
<keyword evidence="9" id="KW-1133">Transmembrane helix</keyword>
<keyword evidence="5" id="KW-0221">Differentiation</keyword>
<reference evidence="10 11" key="1">
    <citation type="submission" date="2024-01" db="EMBL/GenBank/DDBJ databases">
        <title>The genomes of 5 underutilized Papilionoideae crops provide insights into root nodulation and disease resistanc.</title>
        <authorList>
            <person name="Jiang F."/>
        </authorList>
    </citation>
    <scope>NUCLEOTIDE SEQUENCE [LARGE SCALE GENOMIC DNA]</scope>
    <source>
        <strain evidence="10">DUOXIRENSHENG_FW03</strain>
        <tissue evidence="10">Leaves</tissue>
    </source>
</reference>
<feature type="transmembrane region" description="Helical" evidence="9">
    <location>
        <begin position="38"/>
        <end position="58"/>
    </location>
</feature>
<evidence type="ECO:0000256" key="5">
    <source>
        <dbReference type="ARBA" id="ARBA00022782"/>
    </source>
</evidence>
<dbReference type="PANTHER" id="PTHR36016:SF14">
    <property type="entry name" value="CLAVATA3_ESR (CLE)-RELATED PROTEIN 53"/>
    <property type="match status" value="1"/>
</dbReference>
<organism evidence="10 11">
    <name type="scientific">Psophocarpus tetragonolobus</name>
    <name type="common">Winged bean</name>
    <name type="synonym">Dolichos tetragonolobus</name>
    <dbReference type="NCBI Taxonomy" id="3891"/>
    <lineage>
        <taxon>Eukaryota</taxon>
        <taxon>Viridiplantae</taxon>
        <taxon>Streptophyta</taxon>
        <taxon>Embryophyta</taxon>
        <taxon>Tracheophyta</taxon>
        <taxon>Spermatophyta</taxon>
        <taxon>Magnoliopsida</taxon>
        <taxon>eudicotyledons</taxon>
        <taxon>Gunneridae</taxon>
        <taxon>Pentapetalae</taxon>
        <taxon>rosids</taxon>
        <taxon>fabids</taxon>
        <taxon>Fabales</taxon>
        <taxon>Fabaceae</taxon>
        <taxon>Papilionoideae</taxon>
        <taxon>50 kb inversion clade</taxon>
        <taxon>NPAAA clade</taxon>
        <taxon>indigoferoid/millettioid clade</taxon>
        <taxon>Phaseoleae</taxon>
        <taxon>Psophocarpus</taxon>
    </lineage>
</organism>